<organism evidence="1 2">
    <name type="scientific">Streptomyces anulatus</name>
    <name type="common">Streptomyces chrysomallus</name>
    <dbReference type="NCBI Taxonomy" id="1892"/>
    <lineage>
        <taxon>Bacteria</taxon>
        <taxon>Bacillati</taxon>
        <taxon>Actinomycetota</taxon>
        <taxon>Actinomycetes</taxon>
        <taxon>Kitasatosporales</taxon>
        <taxon>Streptomycetaceae</taxon>
        <taxon>Streptomyces</taxon>
    </lineage>
</organism>
<gene>
    <name evidence="1" type="ORF">OG367_08515</name>
</gene>
<dbReference type="GO" id="GO:0008168">
    <property type="term" value="F:methyltransferase activity"/>
    <property type="evidence" value="ECO:0007669"/>
    <property type="project" value="UniProtKB-KW"/>
</dbReference>
<evidence type="ECO:0000313" key="2">
    <source>
        <dbReference type="Proteomes" id="UP001431926"/>
    </source>
</evidence>
<dbReference type="InterPro" id="IPR006764">
    <property type="entry name" value="SAM_dep_MeTrfase_SAV2177_type"/>
</dbReference>
<dbReference type="Gene3D" id="3.40.50.150">
    <property type="entry name" value="Vaccinia Virus protein VP39"/>
    <property type="match status" value="1"/>
</dbReference>
<keyword evidence="1" id="KW-0489">Methyltransferase</keyword>
<reference evidence="1" key="1">
    <citation type="submission" date="2022-10" db="EMBL/GenBank/DDBJ databases">
        <title>The complete genomes of actinobacterial strains from the NBC collection.</title>
        <authorList>
            <person name="Joergensen T.S."/>
            <person name="Alvarez Arevalo M."/>
            <person name="Sterndorff E.B."/>
            <person name="Faurdal D."/>
            <person name="Vuksanovic O."/>
            <person name="Mourched A.-S."/>
            <person name="Charusanti P."/>
            <person name="Shaw S."/>
            <person name="Blin K."/>
            <person name="Weber T."/>
        </authorList>
    </citation>
    <scope>NUCLEOTIDE SEQUENCE</scope>
    <source>
        <strain evidence="1">NBC_01436</strain>
    </source>
</reference>
<protein>
    <submittedName>
        <fullName evidence="1">SAM-dependent methyltransferase</fullName>
    </submittedName>
</protein>
<dbReference type="GO" id="GO:0032259">
    <property type="term" value="P:methylation"/>
    <property type="evidence" value="ECO:0007669"/>
    <property type="project" value="UniProtKB-KW"/>
</dbReference>
<dbReference type="PIRSF" id="PIRSF017393">
    <property type="entry name" value="MTase_SAV2177"/>
    <property type="match status" value="1"/>
</dbReference>
<dbReference type="InterPro" id="IPR029063">
    <property type="entry name" value="SAM-dependent_MTases_sf"/>
</dbReference>
<dbReference type="RefSeq" id="WP_098021498.1">
    <property type="nucleotide sequence ID" value="NZ_CP109490.1"/>
</dbReference>
<keyword evidence="1" id="KW-0808">Transferase</keyword>
<accession>A0ABZ1ZG74</accession>
<dbReference type="SUPFAM" id="SSF53335">
    <property type="entry name" value="S-adenosyl-L-methionine-dependent methyltransferases"/>
    <property type="match status" value="1"/>
</dbReference>
<keyword evidence="2" id="KW-1185">Reference proteome</keyword>
<proteinExistence type="predicted"/>
<evidence type="ECO:0000313" key="1">
    <source>
        <dbReference type="EMBL" id="WUX36274.1"/>
    </source>
</evidence>
<dbReference type="Pfam" id="PF04672">
    <property type="entry name" value="Methyltransf_19"/>
    <property type="match status" value="1"/>
</dbReference>
<dbReference type="EMBL" id="CP109491">
    <property type="protein sequence ID" value="WUX36274.1"/>
    <property type="molecule type" value="Genomic_DNA"/>
</dbReference>
<dbReference type="Proteomes" id="UP001431926">
    <property type="component" value="Chromosome"/>
</dbReference>
<name>A0ABZ1ZG74_STRAQ</name>
<sequence length="274" mass="31075">MVHGEKPQTHRIDMNTPSVARMYDALLGGVTNYEVDRDACNRLLRIAPSTQLLARNNRAFLRRVVRTLVVKHGVRQFLDHGSGLPTLENVHEVAQQLDDTCRVAYVDNDPMVHAFGRTTLDENDNTLVINADMRHSAEIFKATEEFFDWTKPICGLFVSVLHCLPDRDDDLDPGAMLKRVAEEFPPGSFLVICQLVSDDPDVRDGVTRLMEEETGGRWGRVRRREEVRAYFTDNELSIMDPGLVDVVDWNPDTPVPPPELRATDWVEWGGVARL</sequence>